<dbReference type="Gene3D" id="3.30.420.10">
    <property type="entry name" value="Ribonuclease H-like superfamily/Ribonuclease H"/>
    <property type="match status" value="1"/>
</dbReference>
<keyword evidence="2" id="KW-1185">Reference proteome</keyword>
<accession>A0ABQ5KD40</accession>
<organism evidence="1 2">
    <name type="scientific">Aduncisulcus paluster</name>
    <dbReference type="NCBI Taxonomy" id="2918883"/>
    <lineage>
        <taxon>Eukaryota</taxon>
        <taxon>Metamonada</taxon>
        <taxon>Carpediemonas-like organisms</taxon>
        <taxon>Aduncisulcus</taxon>
    </lineage>
</organism>
<feature type="non-terminal residue" evidence="1">
    <location>
        <position position="1"/>
    </location>
</feature>
<dbReference type="Proteomes" id="UP001057375">
    <property type="component" value="Unassembled WGS sequence"/>
</dbReference>
<gene>
    <name evidence="1" type="ORF">ADUPG1_005505</name>
</gene>
<name>A0ABQ5KD40_9EUKA</name>
<reference evidence="1" key="1">
    <citation type="submission" date="2022-03" db="EMBL/GenBank/DDBJ databases">
        <title>Draft genome sequence of Aduncisulcus paluster, a free-living microaerophilic Fornicata.</title>
        <authorList>
            <person name="Yuyama I."/>
            <person name="Kume K."/>
            <person name="Tamura T."/>
            <person name="Inagaki Y."/>
            <person name="Hashimoto T."/>
        </authorList>
    </citation>
    <scope>NUCLEOTIDE SEQUENCE</scope>
    <source>
        <strain evidence="1">NY0171</strain>
    </source>
</reference>
<protein>
    <submittedName>
        <fullName evidence="1">Uncharacterized protein</fullName>
    </submittedName>
</protein>
<dbReference type="InterPro" id="IPR036397">
    <property type="entry name" value="RNaseH_sf"/>
</dbReference>
<dbReference type="EMBL" id="BQXS01008802">
    <property type="protein sequence ID" value="GKT30454.1"/>
    <property type="molecule type" value="Genomic_DNA"/>
</dbReference>
<comment type="caution">
    <text evidence="1">The sequence shown here is derived from an EMBL/GenBank/DDBJ whole genome shotgun (WGS) entry which is preliminary data.</text>
</comment>
<evidence type="ECO:0000313" key="1">
    <source>
        <dbReference type="EMBL" id="GKT30454.1"/>
    </source>
</evidence>
<proteinExistence type="predicted"/>
<sequence>NREVKRHLYALLHDIVEKPDWHLTLPIIQNIINHTKHSATGYSPTDMLFGLRTKSLLAKDWTEAREKSKEELPKAHKDVDVYVKFLTDNIKQIHAAAAARQKKDELAKEIPEIVKDTYVLIRRIPAPVKFQFPWEGPSNLP</sequence>
<evidence type="ECO:0000313" key="2">
    <source>
        <dbReference type="Proteomes" id="UP001057375"/>
    </source>
</evidence>